<dbReference type="AlphaFoldDB" id="A0A401FTX3"/>
<name>A0A401FTX3_9BACT</name>
<dbReference type="SUPFAM" id="SSF55166">
    <property type="entry name" value="Hedgehog/DD-peptidase"/>
    <property type="match status" value="1"/>
</dbReference>
<gene>
    <name evidence="1" type="ORF">DENIS_1371</name>
</gene>
<comment type="caution">
    <text evidence="1">The sequence shown here is derived from an EMBL/GenBank/DDBJ whole genome shotgun (WGS) entry which is preliminary data.</text>
</comment>
<dbReference type="Proteomes" id="UP000288096">
    <property type="component" value="Unassembled WGS sequence"/>
</dbReference>
<reference evidence="2" key="1">
    <citation type="submission" date="2017-11" db="EMBL/GenBank/DDBJ databases">
        <authorList>
            <person name="Watanabe M."/>
            <person name="Kojima H."/>
        </authorList>
    </citation>
    <scope>NUCLEOTIDE SEQUENCE [LARGE SCALE GENOMIC DNA]</scope>
    <source>
        <strain evidence="2">Tokyo 01</strain>
    </source>
</reference>
<organism evidence="1 2">
    <name type="scientific">Desulfonema ishimotonii</name>
    <dbReference type="NCBI Taxonomy" id="45657"/>
    <lineage>
        <taxon>Bacteria</taxon>
        <taxon>Pseudomonadati</taxon>
        <taxon>Thermodesulfobacteriota</taxon>
        <taxon>Desulfobacteria</taxon>
        <taxon>Desulfobacterales</taxon>
        <taxon>Desulfococcaceae</taxon>
        <taxon>Desulfonema</taxon>
    </lineage>
</organism>
<evidence type="ECO:0000313" key="1">
    <source>
        <dbReference type="EMBL" id="GBC60419.1"/>
    </source>
</evidence>
<dbReference type="RefSeq" id="WP_124327834.1">
    <property type="nucleotide sequence ID" value="NZ_BEXT01000001.1"/>
</dbReference>
<keyword evidence="2" id="KW-1185">Reference proteome</keyword>
<dbReference type="OrthoDB" id="9799970at2"/>
<reference evidence="2" key="2">
    <citation type="submission" date="2019-01" db="EMBL/GenBank/DDBJ databases">
        <title>Genome sequence of Desulfonema ishimotonii strain Tokyo 01.</title>
        <authorList>
            <person name="Fukui M."/>
        </authorList>
    </citation>
    <scope>NUCLEOTIDE SEQUENCE [LARGE SCALE GENOMIC DNA]</scope>
    <source>
        <strain evidence="2">Tokyo 01</strain>
    </source>
</reference>
<proteinExistence type="predicted"/>
<evidence type="ECO:0008006" key="3">
    <source>
        <dbReference type="Google" id="ProtNLM"/>
    </source>
</evidence>
<dbReference type="EMBL" id="BEXT01000001">
    <property type="protein sequence ID" value="GBC60419.1"/>
    <property type="molecule type" value="Genomic_DNA"/>
</dbReference>
<sequence>MKTSDIRLIQKNLSEEGLYTGQTDGKRGPQTDKAVNAALSDRSQDLPDEWSEWPEKRKAVAYLQLICKDNDIDPGPIDGFYGPRTEDAANDLRVLQSTGTLPRPFADIEPVIANPHNFPIERKANLDTFYGKPCDIPLVKVPCPWTLRLDWDLGSTTDKITIHKKLADSLGHILEEAFSYYGPDGIRKHGLDRYGGSYNCRKKRGSMTSWSTHAWAIAIDWYPSKNKLKWRSDQASLAHPDLDFWWELWEKEGWFSLGRSENRDWMHVQGTRR</sequence>
<dbReference type="InterPro" id="IPR009045">
    <property type="entry name" value="Zn_M74/Hedgehog-like"/>
</dbReference>
<accession>A0A401FTX3</accession>
<protein>
    <recommendedName>
        <fullName evidence="3">Peptidase M15C domain-containing protein</fullName>
    </recommendedName>
</protein>
<evidence type="ECO:0000313" key="2">
    <source>
        <dbReference type="Proteomes" id="UP000288096"/>
    </source>
</evidence>